<sequence>MPLPSPLPHPDEPASGQEPDTAPEQRTAVDKALTLLKSLAELDGEIGVSDLARRNRMSKSTAFRLLGILQRNDLVERVGSDYRLGARLFDIGSRAYGPATPLLQERLLPHLADLYVLTHETVHLAVLHGTNIVYVNKLHGHRAARSPSRIGARLPAYCTGVGKALLAFDHDTAEAAIAAGLTARTEYTLTDPGRFRADLRRIRQDGIAHDRQEAVLGLTCVAVPVMGPAGRPVAAFSIAGSARRLDPARLAPALRRVAFEASRAIAPARTRQSAPAGIGASTGA</sequence>
<dbReference type="Pfam" id="PF09339">
    <property type="entry name" value="HTH_IclR"/>
    <property type="match status" value="1"/>
</dbReference>
<keyword evidence="2" id="KW-0238">DNA-binding</keyword>
<evidence type="ECO:0000256" key="1">
    <source>
        <dbReference type="ARBA" id="ARBA00023015"/>
    </source>
</evidence>
<organism evidence="7 8">
    <name type="scientific">Streptomyces brasiliscabiei</name>
    <dbReference type="NCBI Taxonomy" id="2736302"/>
    <lineage>
        <taxon>Bacteria</taxon>
        <taxon>Bacillati</taxon>
        <taxon>Actinomycetota</taxon>
        <taxon>Actinomycetes</taxon>
        <taxon>Kitasatosporales</taxon>
        <taxon>Streptomycetaceae</taxon>
        <taxon>Streptomyces</taxon>
    </lineage>
</organism>
<feature type="domain" description="IclR-ED" evidence="6">
    <location>
        <begin position="87"/>
        <end position="271"/>
    </location>
</feature>
<dbReference type="Gene3D" id="1.10.10.10">
    <property type="entry name" value="Winged helix-like DNA-binding domain superfamily/Winged helix DNA-binding domain"/>
    <property type="match status" value="1"/>
</dbReference>
<reference evidence="7 8" key="1">
    <citation type="submission" date="2024-03" db="EMBL/GenBank/DDBJ databases">
        <title>First Report of Pectobacterium brasiliscabiei causing potato scab in china.</title>
        <authorList>
            <person name="Handique U."/>
        </authorList>
    </citation>
    <scope>NUCLEOTIDE SEQUENCE [LARGE SCALE GENOMIC DNA]</scope>
    <source>
        <strain evidence="7 8">ZRIMU1503</strain>
    </source>
</reference>
<name>A0ABU8GD42_9ACTN</name>
<proteinExistence type="predicted"/>
<evidence type="ECO:0000259" key="6">
    <source>
        <dbReference type="PROSITE" id="PS51078"/>
    </source>
</evidence>
<dbReference type="PANTHER" id="PTHR30136">
    <property type="entry name" value="HELIX-TURN-HELIX TRANSCRIPTIONAL REGULATOR, ICLR FAMILY"/>
    <property type="match status" value="1"/>
</dbReference>
<dbReference type="EMBL" id="JBBAYM010000011">
    <property type="protein sequence ID" value="MEI5611113.1"/>
    <property type="molecule type" value="Genomic_DNA"/>
</dbReference>
<dbReference type="SUPFAM" id="SSF46785">
    <property type="entry name" value="Winged helix' DNA-binding domain"/>
    <property type="match status" value="1"/>
</dbReference>
<evidence type="ECO:0000313" key="8">
    <source>
        <dbReference type="Proteomes" id="UP001365781"/>
    </source>
</evidence>
<evidence type="ECO:0000256" key="3">
    <source>
        <dbReference type="ARBA" id="ARBA00023163"/>
    </source>
</evidence>
<dbReference type="PANTHER" id="PTHR30136:SF24">
    <property type="entry name" value="HTH-TYPE TRANSCRIPTIONAL REPRESSOR ALLR"/>
    <property type="match status" value="1"/>
</dbReference>
<accession>A0ABU8GD42</accession>
<evidence type="ECO:0000256" key="2">
    <source>
        <dbReference type="ARBA" id="ARBA00023125"/>
    </source>
</evidence>
<dbReference type="InterPro" id="IPR036390">
    <property type="entry name" value="WH_DNA-bd_sf"/>
</dbReference>
<comment type="caution">
    <text evidence="7">The sequence shown here is derived from an EMBL/GenBank/DDBJ whole genome shotgun (WGS) entry which is preliminary data.</text>
</comment>
<dbReference type="SUPFAM" id="SSF55781">
    <property type="entry name" value="GAF domain-like"/>
    <property type="match status" value="1"/>
</dbReference>
<protein>
    <submittedName>
        <fullName evidence="7">IclR family transcriptional regulator</fullName>
    </submittedName>
</protein>
<dbReference type="InterPro" id="IPR036388">
    <property type="entry name" value="WH-like_DNA-bd_sf"/>
</dbReference>
<feature type="domain" description="HTH iclR-type" evidence="5">
    <location>
        <begin position="26"/>
        <end position="86"/>
    </location>
</feature>
<dbReference type="InterPro" id="IPR005471">
    <property type="entry name" value="Tscrpt_reg_IclR_N"/>
</dbReference>
<evidence type="ECO:0000256" key="4">
    <source>
        <dbReference type="SAM" id="MobiDB-lite"/>
    </source>
</evidence>
<dbReference type="Proteomes" id="UP001365781">
    <property type="component" value="Unassembled WGS sequence"/>
</dbReference>
<dbReference type="InterPro" id="IPR014757">
    <property type="entry name" value="Tscrpt_reg_IclR_C"/>
</dbReference>
<dbReference type="SMART" id="SM00346">
    <property type="entry name" value="HTH_ICLR"/>
    <property type="match status" value="1"/>
</dbReference>
<dbReference type="PROSITE" id="PS51078">
    <property type="entry name" value="ICLR_ED"/>
    <property type="match status" value="1"/>
</dbReference>
<evidence type="ECO:0000313" key="7">
    <source>
        <dbReference type="EMBL" id="MEI5611113.1"/>
    </source>
</evidence>
<keyword evidence="3" id="KW-0804">Transcription</keyword>
<gene>
    <name evidence="7" type="ORF">WB403_18290</name>
</gene>
<dbReference type="RefSeq" id="WP_336539137.1">
    <property type="nucleotide sequence ID" value="NZ_JBBAYL010000019.1"/>
</dbReference>
<dbReference type="InterPro" id="IPR029016">
    <property type="entry name" value="GAF-like_dom_sf"/>
</dbReference>
<dbReference type="Gene3D" id="3.30.450.40">
    <property type="match status" value="1"/>
</dbReference>
<feature type="region of interest" description="Disordered" evidence="4">
    <location>
        <begin position="1"/>
        <end position="25"/>
    </location>
</feature>
<keyword evidence="1" id="KW-0805">Transcription regulation</keyword>
<evidence type="ECO:0000259" key="5">
    <source>
        <dbReference type="PROSITE" id="PS51077"/>
    </source>
</evidence>
<dbReference type="InterPro" id="IPR050707">
    <property type="entry name" value="HTH_MetabolicPath_Reg"/>
</dbReference>
<dbReference type="PROSITE" id="PS51077">
    <property type="entry name" value="HTH_ICLR"/>
    <property type="match status" value="1"/>
</dbReference>
<keyword evidence="8" id="KW-1185">Reference proteome</keyword>
<dbReference type="Pfam" id="PF01614">
    <property type="entry name" value="IclR_C"/>
    <property type="match status" value="1"/>
</dbReference>